<accession>A0A2U8UUE1</accession>
<evidence type="ECO:0000313" key="1">
    <source>
        <dbReference type="EMBL" id="AWN07788.1"/>
    </source>
</evidence>
<gene>
    <name evidence="1" type="primary">117</name>
    <name evidence="1" type="ORF">PBI_HENDRIX_117</name>
</gene>
<sequence length="86" mass="9701">MTMVRDYERLTKADVPAFDQEALKLLCEMQDAGWRGRVSVRGHAILYAPDGVTTAAFARSSLRGRSGRNARATFERWKRAQRGEGE</sequence>
<evidence type="ECO:0000313" key="2">
    <source>
        <dbReference type="Proteomes" id="UP000247284"/>
    </source>
</evidence>
<keyword evidence="2" id="KW-1185">Reference proteome</keyword>
<proteinExistence type="predicted"/>
<dbReference type="GeneID" id="54992584"/>
<dbReference type="Proteomes" id="UP000247284">
    <property type="component" value="Segment"/>
</dbReference>
<reference evidence="2" key="1">
    <citation type="submission" date="2018-04" db="EMBL/GenBank/DDBJ databases">
        <authorList>
            <person name="Go L.Y."/>
            <person name="Mitchell J.A."/>
        </authorList>
    </citation>
    <scope>NUCLEOTIDE SEQUENCE [LARGE SCALE GENOMIC DNA]</scope>
</reference>
<name>A0A2U8UUE1_9CAUD</name>
<organism evidence="1 2">
    <name type="scientific">Microbacterium phage Hendrix</name>
    <dbReference type="NCBI Taxonomy" id="2182341"/>
    <lineage>
        <taxon>Viruses</taxon>
        <taxon>Duplodnaviria</taxon>
        <taxon>Heunggongvirae</taxon>
        <taxon>Uroviricota</taxon>
        <taxon>Caudoviricetes</taxon>
        <taxon>Rogerhendrixvirus</taxon>
        <taxon>Rogerhendrixvirus hendrix</taxon>
    </lineage>
</organism>
<dbReference type="EMBL" id="MH183162">
    <property type="protein sequence ID" value="AWN07788.1"/>
    <property type="molecule type" value="Genomic_DNA"/>
</dbReference>
<dbReference type="KEGG" id="vg:54992584"/>
<dbReference type="RefSeq" id="YP_009802055.1">
    <property type="nucleotide sequence ID" value="NC_047977.1"/>
</dbReference>
<protein>
    <submittedName>
        <fullName evidence="1">Uncharacterized protein</fullName>
    </submittedName>
</protein>